<feature type="compositionally biased region" description="Basic and acidic residues" evidence="2">
    <location>
        <begin position="151"/>
        <end position="162"/>
    </location>
</feature>
<evidence type="ECO:0000256" key="1">
    <source>
        <dbReference type="SAM" id="Coils"/>
    </source>
</evidence>
<accession>A0ABS1S7J3</accession>
<evidence type="ECO:0000313" key="4">
    <source>
        <dbReference type="Proteomes" id="UP000644749"/>
    </source>
</evidence>
<dbReference type="EMBL" id="JAESHT010000013">
    <property type="protein sequence ID" value="MBL3674706.1"/>
    <property type="molecule type" value="Genomic_DNA"/>
</dbReference>
<organism evidence="3 4">
    <name type="scientific">Paracoccus aerius</name>
    <dbReference type="NCBI Taxonomy" id="1915382"/>
    <lineage>
        <taxon>Bacteria</taxon>
        <taxon>Pseudomonadati</taxon>
        <taxon>Pseudomonadota</taxon>
        <taxon>Alphaproteobacteria</taxon>
        <taxon>Rhodobacterales</taxon>
        <taxon>Paracoccaceae</taxon>
        <taxon>Paracoccus</taxon>
    </lineage>
</organism>
<keyword evidence="1" id="KW-0175">Coiled coil</keyword>
<feature type="region of interest" description="Disordered" evidence="2">
    <location>
        <begin position="132"/>
        <end position="162"/>
    </location>
</feature>
<feature type="coiled-coil region" evidence="1">
    <location>
        <begin position="33"/>
        <end position="115"/>
    </location>
</feature>
<dbReference type="Proteomes" id="UP000644749">
    <property type="component" value="Unassembled WGS sequence"/>
</dbReference>
<gene>
    <name evidence="3" type="ORF">JL111_14555</name>
</gene>
<sequence>MSDISVSERRLSAALDRIDQFLDRGGVVAAGSGSDLRAELEAAQAQIDALTERLGQDDMADQAVRLAAANDELAAANRALIEAAAEGNNAVEAVSQALEAEIEALRAARAAEAAQLGALMAEVERLLGGDLATSPTVTTPEIAGDAGGVPETRDGHMTEENR</sequence>
<evidence type="ECO:0000256" key="2">
    <source>
        <dbReference type="SAM" id="MobiDB-lite"/>
    </source>
</evidence>
<reference evidence="3 4" key="1">
    <citation type="submission" date="2021-01" db="EMBL/GenBank/DDBJ databases">
        <title>011410 draft genome.</title>
        <authorList>
            <person name="Lang L."/>
        </authorList>
    </citation>
    <scope>NUCLEOTIDE SEQUENCE [LARGE SCALE GENOMIC DNA]</scope>
    <source>
        <strain evidence="3 4">KCTC 42845</strain>
    </source>
</reference>
<name>A0ABS1S7J3_9RHOB</name>
<comment type="caution">
    <text evidence="3">The sequence shown here is derived from an EMBL/GenBank/DDBJ whole genome shotgun (WGS) entry which is preliminary data.</text>
</comment>
<dbReference type="RefSeq" id="WP_191311440.1">
    <property type="nucleotide sequence ID" value="NZ_BNCL01000013.1"/>
</dbReference>
<protein>
    <submittedName>
        <fullName evidence="3">Uncharacterized protein</fullName>
    </submittedName>
</protein>
<evidence type="ECO:0000313" key="3">
    <source>
        <dbReference type="EMBL" id="MBL3674706.1"/>
    </source>
</evidence>
<proteinExistence type="predicted"/>
<keyword evidence="4" id="KW-1185">Reference proteome</keyword>